<name>A0A371BZH2_YARLL</name>
<dbReference type="EMBL" id="KZ859120">
    <property type="protein sequence ID" value="RDW23040.1"/>
    <property type="molecule type" value="Genomic_DNA"/>
</dbReference>
<accession>A0A371BZH2</accession>
<protein>
    <submittedName>
        <fullName evidence="2">Uncharacterized protein</fullName>
    </submittedName>
</protein>
<evidence type="ECO:0000313" key="3">
    <source>
        <dbReference type="Proteomes" id="UP000256601"/>
    </source>
</evidence>
<dbReference type="Proteomes" id="UP000256601">
    <property type="component" value="Unassembled WGS sequence"/>
</dbReference>
<feature type="transmembrane region" description="Helical" evidence="1">
    <location>
        <begin position="27"/>
        <end position="57"/>
    </location>
</feature>
<organism evidence="2 3">
    <name type="scientific">Yarrowia lipolytica</name>
    <name type="common">Candida lipolytica</name>
    <dbReference type="NCBI Taxonomy" id="4952"/>
    <lineage>
        <taxon>Eukaryota</taxon>
        <taxon>Fungi</taxon>
        <taxon>Dikarya</taxon>
        <taxon>Ascomycota</taxon>
        <taxon>Saccharomycotina</taxon>
        <taxon>Dipodascomycetes</taxon>
        <taxon>Dipodascales</taxon>
        <taxon>Dipodascales incertae sedis</taxon>
        <taxon>Yarrowia</taxon>
    </lineage>
</organism>
<gene>
    <name evidence="2" type="ORF">B0I71DRAFT_136603</name>
</gene>
<keyword evidence="1" id="KW-0812">Transmembrane</keyword>
<keyword evidence="1" id="KW-1133">Transmembrane helix</keyword>
<proteinExistence type="predicted"/>
<evidence type="ECO:0000256" key="1">
    <source>
        <dbReference type="SAM" id="Phobius"/>
    </source>
</evidence>
<reference evidence="2 3" key="1">
    <citation type="submission" date="2018-07" db="EMBL/GenBank/DDBJ databases">
        <title>Draft Genome Assemblies for Five Robust Yarrowia lipolytica Strains Exhibiting High Lipid Production and Pentose Sugar Utilization and Sugar Alcohol Secretion from Undetoxified Lignocellulosic Biomass Hydrolysates.</title>
        <authorList>
            <consortium name="DOE Joint Genome Institute"/>
            <person name="Walker C."/>
            <person name="Ryu S."/>
            <person name="Na H."/>
            <person name="Zane M."/>
            <person name="LaButti K."/>
            <person name="Lipzen A."/>
            <person name="Haridas S."/>
            <person name="Barry K."/>
            <person name="Grigoriev I.V."/>
            <person name="Quarterman J."/>
            <person name="Slininger P."/>
            <person name="Dien B."/>
            <person name="Trinh C.T."/>
        </authorList>
    </citation>
    <scope>NUCLEOTIDE SEQUENCE [LARGE SCALE GENOMIC DNA]</scope>
    <source>
        <strain evidence="2 3">YB392</strain>
    </source>
</reference>
<keyword evidence="1" id="KW-0472">Membrane</keyword>
<dbReference type="AlphaFoldDB" id="A0A371BZH2"/>
<evidence type="ECO:0000313" key="2">
    <source>
        <dbReference type="EMBL" id="RDW23040.1"/>
    </source>
</evidence>
<sequence>MTRYHPSIPTAFFWVNEFPTPLEVVNLFIFLFFIFHFLSIFHFIYFISILFQIFSILNGYFSTRKVT</sequence>